<dbReference type="AlphaFoldDB" id="A0A9J5XSB6"/>
<reference evidence="2 3" key="1">
    <citation type="submission" date="2020-09" db="EMBL/GenBank/DDBJ databases">
        <title>De no assembly of potato wild relative species, Solanum commersonii.</title>
        <authorList>
            <person name="Cho K."/>
        </authorList>
    </citation>
    <scope>NUCLEOTIDE SEQUENCE [LARGE SCALE GENOMIC DNA]</scope>
    <source>
        <strain evidence="2">LZ3.2</strain>
        <tissue evidence="2">Leaf</tissue>
    </source>
</reference>
<proteinExistence type="predicted"/>
<accession>A0A9J5XSB6</accession>
<organism evidence="2 3">
    <name type="scientific">Solanum commersonii</name>
    <name type="common">Commerson's wild potato</name>
    <name type="synonym">Commerson's nightshade</name>
    <dbReference type="NCBI Taxonomy" id="4109"/>
    <lineage>
        <taxon>Eukaryota</taxon>
        <taxon>Viridiplantae</taxon>
        <taxon>Streptophyta</taxon>
        <taxon>Embryophyta</taxon>
        <taxon>Tracheophyta</taxon>
        <taxon>Spermatophyta</taxon>
        <taxon>Magnoliopsida</taxon>
        <taxon>eudicotyledons</taxon>
        <taxon>Gunneridae</taxon>
        <taxon>Pentapetalae</taxon>
        <taxon>asterids</taxon>
        <taxon>lamiids</taxon>
        <taxon>Solanales</taxon>
        <taxon>Solanaceae</taxon>
        <taxon>Solanoideae</taxon>
        <taxon>Solaneae</taxon>
        <taxon>Solanum</taxon>
    </lineage>
</organism>
<name>A0A9J5XSB6_SOLCO</name>
<evidence type="ECO:0000313" key="3">
    <source>
        <dbReference type="Proteomes" id="UP000824120"/>
    </source>
</evidence>
<gene>
    <name evidence="2" type="ORF">H5410_041199</name>
</gene>
<protein>
    <submittedName>
        <fullName evidence="2">Uncharacterized protein</fullName>
    </submittedName>
</protein>
<comment type="caution">
    <text evidence="2">The sequence shown here is derived from an EMBL/GenBank/DDBJ whole genome shotgun (WGS) entry which is preliminary data.</text>
</comment>
<sequence>MRAIAVTDPITGSTPMLDTNTAGPKDQHQQMVSSQQQGRFSQCSHHQSMNTMLDYMQSPHKYAPSTSRSRHAPVGGNGNVSGNAHMAANYFPHQQDFVKLILDTVASNHM</sequence>
<keyword evidence="3" id="KW-1185">Reference proteome</keyword>
<evidence type="ECO:0000313" key="2">
    <source>
        <dbReference type="EMBL" id="KAG5590685.1"/>
    </source>
</evidence>
<feature type="compositionally biased region" description="Polar residues" evidence="1">
    <location>
        <begin position="10"/>
        <end position="22"/>
    </location>
</feature>
<feature type="region of interest" description="Disordered" evidence="1">
    <location>
        <begin position="59"/>
        <end position="80"/>
    </location>
</feature>
<evidence type="ECO:0000256" key="1">
    <source>
        <dbReference type="SAM" id="MobiDB-lite"/>
    </source>
</evidence>
<feature type="region of interest" description="Disordered" evidence="1">
    <location>
        <begin position="1"/>
        <end position="45"/>
    </location>
</feature>
<dbReference type="Proteomes" id="UP000824120">
    <property type="component" value="Chromosome 8"/>
</dbReference>
<dbReference type="EMBL" id="JACXVP010000008">
    <property type="protein sequence ID" value="KAG5590685.1"/>
    <property type="molecule type" value="Genomic_DNA"/>
</dbReference>